<name>A0ABR1YWK9_9PEZI</name>
<dbReference type="EMBL" id="JBBWRZ010000003">
    <property type="protein sequence ID" value="KAK8240585.1"/>
    <property type="molecule type" value="Genomic_DNA"/>
</dbReference>
<comment type="caution">
    <text evidence="2">The sequence shown here is derived from an EMBL/GenBank/DDBJ whole genome shotgun (WGS) entry which is preliminary data.</text>
</comment>
<feature type="compositionally biased region" description="Polar residues" evidence="1">
    <location>
        <begin position="200"/>
        <end position="215"/>
    </location>
</feature>
<proteinExistence type="predicted"/>
<accession>A0ABR1YWK9</accession>
<evidence type="ECO:0000256" key="1">
    <source>
        <dbReference type="SAM" id="MobiDB-lite"/>
    </source>
</evidence>
<evidence type="ECO:0008006" key="4">
    <source>
        <dbReference type="Google" id="ProtNLM"/>
    </source>
</evidence>
<reference evidence="2 3" key="1">
    <citation type="submission" date="2024-04" db="EMBL/GenBank/DDBJ databases">
        <title>Phyllosticta paracitricarpa is synonymous to the EU quarantine fungus P. citricarpa based on phylogenomic analyses.</title>
        <authorList>
            <consortium name="Lawrence Berkeley National Laboratory"/>
            <person name="Van Ingen-Buijs V.A."/>
            <person name="Van Westerhoven A.C."/>
            <person name="Haridas S."/>
            <person name="Skiadas P."/>
            <person name="Martin F."/>
            <person name="Groenewald J.Z."/>
            <person name="Crous P.W."/>
            <person name="Seidl M.F."/>
        </authorList>
    </citation>
    <scope>NUCLEOTIDE SEQUENCE [LARGE SCALE GENOMIC DNA]</scope>
    <source>
        <strain evidence="2 3">CBS 123374</strain>
    </source>
</reference>
<feature type="compositionally biased region" description="Low complexity" evidence="1">
    <location>
        <begin position="142"/>
        <end position="153"/>
    </location>
</feature>
<evidence type="ECO:0000313" key="3">
    <source>
        <dbReference type="Proteomes" id="UP001492380"/>
    </source>
</evidence>
<sequence>MPFNSAPPGFVQNQSRPPMHHNFNPQDFPQSQPRSPMHYNSNSQSFPPQNQLHQPMHYNSNSQAFPQTQSQPTHYNSNPQGFPENQHQQPVPHNLNPQGFPSQDQPHQPMHPNSNFPGVPQNQSQQSTHYNSNPQGFPPQNQPQQPVQNSNFQGFPQNQPHQPIQGSPKNQHQQPMQHDFNPHSSSQSQSQPWSQHQNHKQPQSQPVHPPNTQIFEQAPQAIDQNSLDGQSRPCLQANQCFQEHQLQETGPLTPNSSQESTLHQNWGQKSPQTPYQQQGTGVPDVLFDPDQSISPPESPAAERRIGSSAREKYPSRRRQDPTKPSAWAYIPDEIRIIKCCWWHFRNFICKVPRCPHRHAEFSDDELREYAQKNAGVSGSCHEIRMGREVRDIVRSHQELFGASN</sequence>
<organism evidence="2 3">
    <name type="scientific">Phyllosticta capitalensis</name>
    <dbReference type="NCBI Taxonomy" id="121624"/>
    <lineage>
        <taxon>Eukaryota</taxon>
        <taxon>Fungi</taxon>
        <taxon>Dikarya</taxon>
        <taxon>Ascomycota</taxon>
        <taxon>Pezizomycotina</taxon>
        <taxon>Dothideomycetes</taxon>
        <taxon>Dothideomycetes incertae sedis</taxon>
        <taxon>Botryosphaeriales</taxon>
        <taxon>Phyllostictaceae</taxon>
        <taxon>Phyllosticta</taxon>
    </lineage>
</organism>
<feature type="compositionally biased region" description="Basic and acidic residues" evidence="1">
    <location>
        <begin position="300"/>
        <end position="321"/>
    </location>
</feature>
<feature type="region of interest" description="Disordered" evidence="1">
    <location>
        <begin position="1"/>
        <end position="217"/>
    </location>
</feature>
<feature type="region of interest" description="Disordered" evidence="1">
    <location>
        <begin position="248"/>
        <end position="324"/>
    </location>
</feature>
<keyword evidence="3" id="KW-1185">Reference proteome</keyword>
<gene>
    <name evidence="2" type="ORF">HDK90DRAFT_523599</name>
</gene>
<feature type="compositionally biased region" description="Low complexity" evidence="1">
    <location>
        <begin position="182"/>
        <end position="196"/>
    </location>
</feature>
<feature type="compositionally biased region" description="Polar residues" evidence="1">
    <location>
        <begin position="23"/>
        <end position="130"/>
    </location>
</feature>
<feature type="compositionally biased region" description="Polar residues" evidence="1">
    <location>
        <begin position="154"/>
        <end position="176"/>
    </location>
</feature>
<evidence type="ECO:0000313" key="2">
    <source>
        <dbReference type="EMBL" id="KAK8240585.1"/>
    </source>
</evidence>
<protein>
    <recommendedName>
        <fullName evidence="4">C3H1-type domain-containing protein</fullName>
    </recommendedName>
</protein>
<feature type="compositionally biased region" description="Polar residues" evidence="1">
    <location>
        <begin position="248"/>
        <end position="280"/>
    </location>
</feature>
<dbReference type="Proteomes" id="UP001492380">
    <property type="component" value="Unassembled WGS sequence"/>
</dbReference>